<dbReference type="GO" id="GO:0051231">
    <property type="term" value="P:spindle elongation"/>
    <property type="evidence" value="ECO:0007669"/>
    <property type="project" value="TreeGrafter"/>
</dbReference>
<accession>A0A482XQS2</accession>
<feature type="coiled-coil region" evidence="10">
    <location>
        <begin position="1096"/>
        <end position="1123"/>
    </location>
</feature>
<comment type="caution">
    <text evidence="13">The sequence shown here is derived from an EMBL/GenBank/DDBJ whole genome shotgun (WGS) entry which is preliminary data.</text>
</comment>
<protein>
    <recommendedName>
        <fullName evidence="12">Kinesin motor domain-containing protein</fullName>
    </recommendedName>
</protein>
<evidence type="ECO:0000256" key="3">
    <source>
        <dbReference type="ARBA" id="ARBA00022553"/>
    </source>
</evidence>
<dbReference type="GO" id="GO:0005524">
    <property type="term" value="F:ATP binding"/>
    <property type="evidence" value="ECO:0007669"/>
    <property type="project" value="UniProtKB-UniRule"/>
</dbReference>
<comment type="subcellular location">
    <subcellularLocation>
        <location evidence="1">Cytoplasm</location>
        <location evidence="1">Cytoskeleton</location>
        <location evidence="1">Spindle</location>
    </subcellularLocation>
</comment>
<feature type="binding site" evidence="9">
    <location>
        <begin position="123"/>
        <end position="130"/>
    </location>
    <ligand>
        <name>ATP</name>
        <dbReference type="ChEBI" id="CHEBI:30616"/>
    </ligand>
</feature>
<dbReference type="GO" id="GO:0007018">
    <property type="term" value="P:microtubule-based movement"/>
    <property type="evidence" value="ECO:0007669"/>
    <property type="project" value="InterPro"/>
</dbReference>
<dbReference type="SMR" id="A0A482XQS2"/>
<keyword evidence="5 9" id="KW-0067">ATP-binding</keyword>
<keyword evidence="8" id="KW-0206">Cytoskeleton</keyword>
<dbReference type="FunCoup" id="A0A482XQS2">
    <property type="interactions" value="729"/>
</dbReference>
<dbReference type="Proteomes" id="UP000291343">
    <property type="component" value="Unassembled WGS sequence"/>
</dbReference>
<feature type="domain" description="Kinesin motor" evidence="12">
    <location>
        <begin position="34"/>
        <end position="449"/>
    </location>
</feature>
<dbReference type="InterPro" id="IPR036961">
    <property type="entry name" value="Kinesin_motor_dom_sf"/>
</dbReference>
<evidence type="ECO:0000256" key="11">
    <source>
        <dbReference type="SAM" id="MobiDB-lite"/>
    </source>
</evidence>
<dbReference type="GO" id="GO:0072686">
    <property type="term" value="C:mitotic spindle"/>
    <property type="evidence" value="ECO:0007669"/>
    <property type="project" value="TreeGrafter"/>
</dbReference>
<feature type="compositionally biased region" description="Polar residues" evidence="11">
    <location>
        <begin position="1563"/>
        <end position="1575"/>
    </location>
</feature>
<feature type="coiled-coil region" evidence="10">
    <location>
        <begin position="1159"/>
        <end position="1400"/>
    </location>
</feature>
<keyword evidence="3" id="KW-0597">Phosphoprotein</keyword>
<proteinExistence type="inferred from homology"/>
<evidence type="ECO:0000256" key="8">
    <source>
        <dbReference type="ARBA" id="ARBA00023212"/>
    </source>
</evidence>
<keyword evidence="6 10" id="KW-0175">Coiled coil</keyword>
<dbReference type="Pfam" id="PF00225">
    <property type="entry name" value="Kinesin"/>
    <property type="match status" value="1"/>
</dbReference>
<feature type="compositionally biased region" description="Polar residues" evidence="11">
    <location>
        <begin position="1522"/>
        <end position="1533"/>
    </location>
</feature>
<evidence type="ECO:0000256" key="9">
    <source>
        <dbReference type="PROSITE-ProRule" id="PRU00283"/>
    </source>
</evidence>
<dbReference type="InterPro" id="IPR027417">
    <property type="entry name" value="P-loop_NTPase"/>
</dbReference>
<dbReference type="GO" id="GO:0090307">
    <property type="term" value="P:mitotic spindle assembly"/>
    <property type="evidence" value="ECO:0007669"/>
    <property type="project" value="TreeGrafter"/>
</dbReference>
<feature type="coiled-coil region" evidence="10">
    <location>
        <begin position="522"/>
        <end position="593"/>
    </location>
</feature>
<dbReference type="SUPFAM" id="SSF52540">
    <property type="entry name" value="P-loop containing nucleoside triphosphate hydrolases"/>
    <property type="match status" value="1"/>
</dbReference>
<dbReference type="GO" id="GO:0008574">
    <property type="term" value="F:plus-end-directed microtubule motor activity"/>
    <property type="evidence" value="ECO:0007669"/>
    <property type="project" value="TreeGrafter"/>
</dbReference>
<dbReference type="OrthoDB" id="123929at2759"/>
<gene>
    <name evidence="13" type="ORF">LSTR_LSTR007530</name>
</gene>
<sequence length="1592" mass="182700">MASKKGSSFYSMPLPKRKFNFSEVEESSPKEIDSIKVYLRVKPYEEREINESNNVFEVADSNTLLVKASGRSKKLSRGNEEYSYTFTHIFPSDVSQKEVFEESVKESVVDFINGFSSLIFSYGTTNAGKTFTVQGTTQQPGLIPRALCLVFKSIEESQTDDVEYIPCGRIVKRMSEQERKNHTDLKQTIINHRHIDDSQSSTKNIHKLSHESGFDFEIIDSILEKETDSIVVVKPASTYSLWISFYEIYNECIYDLLTAPLTPNCQRKQLKIGEDAAKNSFVKELNYVNVTSIQEARKVLIYGRNNLQVAMTGLNAQSSRSHCIFTLTLVCSPEAAETGDNIVISQLALCDLAGTERQKKTFNVGERLKESQHINCSLHVLSRCFDIIRENQNRADRSVIPYRESKLTKLFQKALRGEEKIIMLVNINLTFSLDDTHQVLKTSAIARKTTTSIKPWQQKKRRSRSVMLRRSMAEHSRSMKSTLTRSTLTEVDVEEDIDEEYSNVSNVHGHSQQIVESLLSTIDTQKKKIASYQSKVEELEEVNTNLEDELRQELAVEYGKLIKTIETRLKQRIEDKTKVINEKELVIAELERRLRCQVDGEAGPGSCRKKRKVFDCSLSMIEPANESKADEDDIDLLRAENDLLKNDVSSLKSTLAHYKNENSELSKKYAEIKLLRRIESIATLKEAVVDEDMVRVLDEMDRMKEKFEAELTKRNALIKEAMDEMMHLEATYNEVLSENGKLEGDLLVAKDELEDLKQCLAVANEVSAKKTEENQEMEIKLEKLETDNENLKDYIELAEAEIKCLKEKLMYIERNRTQSADIFEDSITVNEQNEEVFRDKYKLTNPDSLRSVDENSQNTLCKQLQNVSLEFGTSVGGEGEANSVQQCATFEVDSMNLSKPQPVQRTLQSTVTIQTETDTLLKSLSVTQPTEHRSKSLAYKFNLSNTFVNNSNFSLGNHLVTETFNRADQTTEVHEIAGDSLSIRSQTDGEEEPSNVQINQENKVECEDEENEQKVIELTKEIEEIKQNNHSLILLVDQLKEEKIIMENKNGELNKKLSELSHEIDVIKNFHSTTVNLIENFGKEKEKEKALFEKTIEKLSDVKEMQQEEIKQLKDIIEVNNSELKQRESALESNQELLKNSEQVRFEMEEMVSELKISKDELLACNRILAEKSEQLEKEIESKNEAYERLAQKFRDFKDEHESLMNEVDTRECRNREYAEENKKLIEERESLLQKLKDLQIDHDHLLNDVDSSNREYAEKNEKLMEELQSSNEKCERLLQRLQVVEADKERLMKELEVKNEALESNLQRLNYLEANNERLVVEVDTMKRDNGEYADKNQQLEEELKSKNEMYKSLSQKLNNLEAKHECFIKEMDTKESHLREVENELTFTRKDLELKSDEILKLQALTRTCKVECTTEKSLNVPSSNSKSKMSEHSDDDFVDNVILSPSDRENQPPTNQAPTAVRTERPSRIARPKTCESTLMKTLTSSSRAAAKRITRSAASTQAQSTKSLSSSPPHAQILKSSQSDMNCTSPAVRGRRLLAQPNAMPQFSLEEFPDDPQVDNESPVSILNRLTGTPAPQRKLRTRRKKQF</sequence>
<dbReference type="GO" id="GO:0008017">
    <property type="term" value="F:microtubule binding"/>
    <property type="evidence" value="ECO:0007669"/>
    <property type="project" value="InterPro"/>
</dbReference>
<dbReference type="PANTHER" id="PTHR47970">
    <property type="entry name" value="KINESIN-LIKE PROTEIN KIF11"/>
    <property type="match status" value="1"/>
</dbReference>
<dbReference type="PROSITE" id="PS50067">
    <property type="entry name" value="KINESIN_MOTOR_2"/>
    <property type="match status" value="1"/>
</dbReference>
<dbReference type="InterPro" id="IPR001752">
    <property type="entry name" value="Kinesin_motor_dom"/>
</dbReference>
<evidence type="ECO:0000256" key="1">
    <source>
        <dbReference type="ARBA" id="ARBA00004186"/>
    </source>
</evidence>
<dbReference type="SMART" id="SM00129">
    <property type="entry name" value="KISc"/>
    <property type="match status" value="1"/>
</dbReference>
<dbReference type="PANTHER" id="PTHR47970:SF29">
    <property type="entry name" value="KINESIN FAMILY MEMBER 20B"/>
    <property type="match status" value="1"/>
</dbReference>
<keyword evidence="4 9" id="KW-0547">Nucleotide-binding</keyword>
<evidence type="ECO:0000256" key="5">
    <source>
        <dbReference type="ARBA" id="ARBA00022840"/>
    </source>
</evidence>
<keyword evidence="14" id="KW-1185">Reference proteome</keyword>
<dbReference type="STRING" id="195883.A0A482XQS2"/>
<feature type="region of interest" description="Disordered" evidence="11">
    <location>
        <begin position="1546"/>
        <end position="1592"/>
    </location>
</feature>
<reference evidence="13 14" key="1">
    <citation type="journal article" date="2017" name="Gigascience">
        <title>Genome sequence of the small brown planthopper, Laodelphax striatellus.</title>
        <authorList>
            <person name="Zhu J."/>
            <person name="Jiang F."/>
            <person name="Wang X."/>
            <person name="Yang P."/>
            <person name="Bao Y."/>
            <person name="Zhao W."/>
            <person name="Wang W."/>
            <person name="Lu H."/>
            <person name="Wang Q."/>
            <person name="Cui N."/>
            <person name="Li J."/>
            <person name="Chen X."/>
            <person name="Luo L."/>
            <person name="Yu J."/>
            <person name="Kang L."/>
            <person name="Cui F."/>
        </authorList>
    </citation>
    <scope>NUCLEOTIDE SEQUENCE [LARGE SCALE GENOMIC DNA]</scope>
    <source>
        <strain evidence="13">Lst14</strain>
    </source>
</reference>
<name>A0A482XQS2_LAOST</name>
<organism evidence="13 14">
    <name type="scientific">Laodelphax striatellus</name>
    <name type="common">Small brown planthopper</name>
    <name type="synonym">Delphax striatella</name>
    <dbReference type="NCBI Taxonomy" id="195883"/>
    <lineage>
        <taxon>Eukaryota</taxon>
        <taxon>Metazoa</taxon>
        <taxon>Ecdysozoa</taxon>
        <taxon>Arthropoda</taxon>
        <taxon>Hexapoda</taxon>
        <taxon>Insecta</taxon>
        <taxon>Pterygota</taxon>
        <taxon>Neoptera</taxon>
        <taxon>Paraneoptera</taxon>
        <taxon>Hemiptera</taxon>
        <taxon>Auchenorrhyncha</taxon>
        <taxon>Fulgoroidea</taxon>
        <taxon>Delphacidae</taxon>
        <taxon>Criomorphinae</taxon>
        <taxon>Laodelphax</taxon>
    </lineage>
</organism>
<feature type="compositionally biased region" description="Polar residues" evidence="11">
    <location>
        <begin position="1478"/>
        <end position="1491"/>
    </location>
</feature>
<dbReference type="InterPro" id="IPR047149">
    <property type="entry name" value="KIF11-like"/>
</dbReference>
<evidence type="ECO:0000256" key="10">
    <source>
        <dbReference type="SAM" id="Coils"/>
    </source>
</evidence>
<feature type="compositionally biased region" description="Basic residues" evidence="11">
    <location>
        <begin position="1582"/>
        <end position="1592"/>
    </location>
</feature>
<evidence type="ECO:0000259" key="12">
    <source>
        <dbReference type="PROSITE" id="PS50067"/>
    </source>
</evidence>
<keyword evidence="7 9" id="KW-0505">Motor protein</keyword>
<feature type="region of interest" description="Disordered" evidence="11">
    <location>
        <begin position="1420"/>
        <end position="1533"/>
    </location>
</feature>
<evidence type="ECO:0000256" key="6">
    <source>
        <dbReference type="ARBA" id="ARBA00023054"/>
    </source>
</evidence>
<feature type="coiled-coil region" evidence="10">
    <location>
        <begin position="704"/>
        <end position="738"/>
    </location>
</feature>
<evidence type="ECO:0000256" key="4">
    <source>
        <dbReference type="ARBA" id="ARBA00022741"/>
    </source>
</evidence>
<feature type="coiled-coil region" evidence="10">
    <location>
        <begin position="1008"/>
        <end position="1063"/>
    </location>
</feature>
<feature type="coiled-coil region" evidence="10">
    <location>
        <begin position="634"/>
        <end position="675"/>
    </location>
</feature>
<evidence type="ECO:0000256" key="2">
    <source>
        <dbReference type="ARBA" id="ARBA00022490"/>
    </source>
</evidence>
<comment type="similarity">
    <text evidence="9">Belongs to the TRAFAC class myosin-kinesin ATPase superfamily. Kinesin family.</text>
</comment>
<dbReference type="Gene3D" id="3.40.850.10">
    <property type="entry name" value="Kinesin motor domain"/>
    <property type="match status" value="1"/>
</dbReference>
<keyword evidence="2" id="KW-0963">Cytoplasm</keyword>
<dbReference type="InParanoid" id="A0A482XQS2"/>
<feature type="compositionally biased region" description="Low complexity" evidence="11">
    <location>
        <begin position="1500"/>
        <end position="1515"/>
    </location>
</feature>
<feature type="coiled-coil region" evidence="10">
    <location>
        <begin position="767"/>
        <end position="815"/>
    </location>
</feature>
<evidence type="ECO:0000313" key="13">
    <source>
        <dbReference type="EMBL" id="RZF48363.1"/>
    </source>
</evidence>
<dbReference type="GO" id="GO:0005876">
    <property type="term" value="C:spindle microtubule"/>
    <property type="evidence" value="ECO:0007669"/>
    <property type="project" value="TreeGrafter"/>
</dbReference>
<dbReference type="PRINTS" id="PR00380">
    <property type="entry name" value="KINESINHEAVY"/>
</dbReference>
<dbReference type="EMBL" id="QKKF02002514">
    <property type="protein sequence ID" value="RZF48363.1"/>
    <property type="molecule type" value="Genomic_DNA"/>
</dbReference>
<evidence type="ECO:0000256" key="7">
    <source>
        <dbReference type="ARBA" id="ARBA00023175"/>
    </source>
</evidence>
<dbReference type="GO" id="GO:0005634">
    <property type="term" value="C:nucleus"/>
    <property type="evidence" value="ECO:0007669"/>
    <property type="project" value="TreeGrafter"/>
</dbReference>
<evidence type="ECO:0000313" key="14">
    <source>
        <dbReference type="Proteomes" id="UP000291343"/>
    </source>
</evidence>